<dbReference type="AlphaFoldDB" id="J8EB68"/>
<keyword evidence="1" id="KW-0732">Signal</keyword>
<comment type="caution">
    <text evidence="2">The sequence shown here is derived from an EMBL/GenBank/DDBJ whole genome shotgun (WGS) entry which is preliminary data.</text>
</comment>
<dbReference type="Proteomes" id="UP000006977">
    <property type="component" value="Unassembled WGS sequence"/>
</dbReference>
<dbReference type="RefSeq" id="WP_002145214.1">
    <property type="nucleotide sequence ID" value="NZ_JH792148.1"/>
</dbReference>
<dbReference type="HOGENOM" id="CLU_121790_0_0_9"/>
<feature type="signal peptide" evidence="1">
    <location>
        <begin position="1"/>
        <end position="19"/>
    </location>
</feature>
<dbReference type="PATRIC" id="fig|1053206.3.peg.705"/>
<sequence>MKKLVGIGLAAAISFGALSGCSLLGEKANGFVLYGTEEQVTQIADKNKKEVKEKDMYKMKLTTLEDKKVLVMDKKTGEELVKKELLQKVDEKDDTKPLDKLPAVTTEQGVLFAKNKVENATIDGAKLKYEGNTIIGSGRAYADMFAIVDDATYGNVKGEEKSVGVLKFDKDPSKEFPGKNGVEAAQLVTIKK</sequence>
<dbReference type="NCBIfam" id="NF009121">
    <property type="entry name" value="PRK12473.1"/>
    <property type="match status" value="1"/>
</dbReference>
<evidence type="ECO:0000313" key="2">
    <source>
        <dbReference type="EMBL" id="EJQ85834.1"/>
    </source>
</evidence>
<dbReference type="Gene3D" id="3.30.70.3060">
    <property type="match status" value="1"/>
</dbReference>
<dbReference type="EMBL" id="AHEA01000005">
    <property type="protein sequence ID" value="EJQ85834.1"/>
    <property type="molecule type" value="Genomic_DNA"/>
</dbReference>
<evidence type="ECO:0008006" key="4">
    <source>
        <dbReference type="Google" id="ProtNLM"/>
    </source>
</evidence>
<protein>
    <recommendedName>
        <fullName evidence="4">Lipoprotein</fullName>
    </recommendedName>
</protein>
<proteinExistence type="predicted"/>
<dbReference type="Pfam" id="PF17294">
    <property type="entry name" value="Lipoprotein_22"/>
    <property type="match status" value="1"/>
</dbReference>
<dbReference type="PROSITE" id="PS51257">
    <property type="entry name" value="PROKAR_LIPOPROTEIN"/>
    <property type="match status" value="1"/>
</dbReference>
<feature type="chain" id="PRO_5039550154" description="Lipoprotein" evidence="1">
    <location>
        <begin position="20"/>
        <end position="192"/>
    </location>
</feature>
<reference evidence="2 3" key="1">
    <citation type="submission" date="2012-04" db="EMBL/GenBank/DDBJ databases">
        <title>The Genome Sequence of Bacillus cereus HuA4-10.</title>
        <authorList>
            <consortium name="The Broad Institute Genome Sequencing Platform"/>
            <consortium name="The Broad Institute Genome Sequencing Center for Infectious Disease"/>
            <person name="Feldgarden M."/>
            <person name="Van der Auwera G.A."/>
            <person name="Mahillon J."/>
            <person name="Duprez V."/>
            <person name="Timmery S."/>
            <person name="Mattelet C."/>
            <person name="Dierick K."/>
            <person name="Sun M."/>
            <person name="Yu Z."/>
            <person name="Zhu L."/>
            <person name="Hu X."/>
            <person name="Shank E.B."/>
            <person name="Swiecicka I."/>
            <person name="Hansen B.M."/>
            <person name="Andrup L."/>
            <person name="Young S.K."/>
            <person name="Zeng Q."/>
            <person name="Gargeya S."/>
            <person name="Fitzgerald M."/>
            <person name="Haas B."/>
            <person name="Abouelleil A."/>
            <person name="Alvarado L."/>
            <person name="Arachchi H.M."/>
            <person name="Berlin A."/>
            <person name="Chapman S.B."/>
            <person name="Goldberg J."/>
            <person name="Griggs A."/>
            <person name="Gujja S."/>
            <person name="Hansen M."/>
            <person name="Howarth C."/>
            <person name="Imamovic A."/>
            <person name="Larimer J."/>
            <person name="McCowen C."/>
            <person name="Montmayeur A."/>
            <person name="Murphy C."/>
            <person name="Neiman D."/>
            <person name="Pearson M."/>
            <person name="Priest M."/>
            <person name="Roberts A."/>
            <person name="Saif S."/>
            <person name="Shea T."/>
            <person name="Sisk P."/>
            <person name="Sykes S."/>
            <person name="Wortman J."/>
            <person name="Nusbaum C."/>
            <person name="Birren B."/>
        </authorList>
    </citation>
    <scope>NUCLEOTIDE SEQUENCE [LARGE SCALE GENOMIC DNA]</scope>
    <source>
        <strain evidence="2 3">HuA4-10</strain>
    </source>
</reference>
<accession>J8EB68</accession>
<dbReference type="InterPro" id="IPR035253">
    <property type="entry name" value="Lipoprotein_22_bac"/>
</dbReference>
<evidence type="ECO:0000256" key="1">
    <source>
        <dbReference type="SAM" id="SignalP"/>
    </source>
</evidence>
<gene>
    <name evidence="2" type="ORF">IGC_00684</name>
</gene>
<name>J8EB68_BACCE</name>
<dbReference type="Gene3D" id="2.40.40.60">
    <property type="match status" value="1"/>
</dbReference>
<organism evidence="2 3">
    <name type="scientific">Bacillus cereus HuA4-10</name>
    <dbReference type="NCBI Taxonomy" id="1053206"/>
    <lineage>
        <taxon>Bacteria</taxon>
        <taxon>Bacillati</taxon>
        <taxon>Bacillota</taxon>
        <taxon>Bacilli</taxon>
        <taxon>Bacillales</taxon>
        <taxon>Bacillaceae</taxon>
        <taxon>Bacillus</taxon>
        <taxon>Bacillus cereus group</taxon>
    </lineage>
</organism>
<evidence type="ECO:0000313" key="3">
    <source>
        <dbReference type="Proteomes" id="UP000006977"/>
    </source>
</evidence>